<proteinExistence type="predicted"/>
<sequence length="45" mass="5055">MRKAPKTRNFGSRQRQNEAFVVIIRANTCDLENGSRTSIAGQQFG</sequence>
<dbReference type="PATRIC" id="fig|1265738.3.peg.7727"/>
<organism evidence="1 2">
    <name type="scientific">Rhodopirellula maiorica SM1</name>
    <dbReference type="NCBI Taxonomy" id="1265738"/>
    <lineage>
        <taxon>Bacteria</taxon>
        <taxon>Pseudomonadati</taxon>
        <taxon>Planctomycetota</taxon>
        <taxon>Planctomycetia</taxon>
        <taxon>Pirellulales</taxon>
        <taxon>Pirellulaceae</taxon>
        <taxon>Novipirellula</taxon>
    </lineage>
</organism>
<keyword evidence="2" id="KW-1185">Reference proteome</keyword>
<protein>
    <submittedName>
        <fullName evidence="1">Uncharacterized protein</fullName>
    </submittedName>
</protein>
<comment type="caution">
    <text evidence="1">The sequence shown here is derived from an EMBL/GenBank/DDBJ whole genome shotgun (WGS) entry which is preliminary data.</text>
</comment>
<evidence type="ECO:0000313" key="1">
    <source>
        <dbReference type="EMBL" id="EMI15335.1"/>
    </source>
</evidence>
<name>M5R7I5_9BACT</name>
<accession>M5R7I5</accession>
<reference evidence="1 2" key="1">
    <citation type="journal article" date="2013" name="Mar. Genomics">
        <title>Expression of sulfatases in Rhodopirellula baltica and the diversity of sulfatases in the genus Rhodopirellula.</title>
        <authorList>
            <person name="Wegner C.E."/>
            <person name="Richter-Heitmann T."/>
            <person name="Klindworth A."/>
            <person name="Klockow C."/>
            <person name="Richter M."/>
            <person name="Achstetter T."/>
            <person name="Glockner F.O."/>
            <person name="Harder J."/>
        </authorList>
    </citation>
    <scope>NUCLEOTIDE SEQUENCE [LARGE SCALE GENOMIC DNA]</scope>
    <source>
        <strain evidence="1 2">SM1</strain>
    </source>
</reference>
<dbReference type="AlphaFoldDB" id="M5R7I5"/>
<dbReference type="EMBL" id="ANOG01001111">
    <property type="protein sequence ID" value="EMI15335.1"/>
    <property type="molecule type" value="Genomic_DNA"/>
</dbReference>
<evidence type="ECO:0000313" key="2">
    <source>
        <dbReference type="Proteomes" id="UP000011991"/>
    </source>
</evidence>
<dbReference type="Proteomes" id="UP000011991">
    <property type="component" value="Unassembled WGS sequence"/>
</dbReference>
<gene>
    <name evidence="1" type="ORF">RMSM_07738</name>
</gene>